<evidence type="ECO:0000313" key="5">
    <source>
        <dbReference type="EMBL" id="MCD7449783.1"/>
    </source>
</evidence>
<evidence type="ECO:0000256" key="4">
    <source>
        <dbReference type="RuleBase" id="RU369052"/>
    </source>
</evidence>
<name>A0ABS8RSY4_DATST</name>
<comment type="similarity">
    <text evidence="1 4">Belongs to the metallothionein superfamily. Type 15 family.</text>
</comment>
<evidence type="ECO:0000256" key="2">
    <source>
        <dbReference type="ARBA" id="ARBA00022723"/>
    </source>
</evidence>
<accession>A0ABS8RSY4</accession>
<evidence type="ECO:0000256" key="3">
    <source>
        <dbReference type="ARBA" id="ARBA00022851"/>
    </source>
</evidence>
<gene>
    <name evidence="5" type="ORF">HAX54_001520</name>
</gene>
<protein>
    <recommendedName>
        <fullName evidence="4">Metallothionein-like protein</fullName>
    </recommendedName>
</protein>
<dbReference type="InterPro" id="IPR000347">
    <property type="entry name" value="Metalthion_15p"/>
</dbReference>
<keyword evidence="3 4" id="KW-0480">Metal-thiolate cluster</keyword>
<dbReference type="PANTHER" id="PTHR33543">
    <property type="entry name" value="METALLOTHIONEIN-LIKE PROTEIN 2A"/>
    <property type="match status" value="1"/>
</dbReference>
<comment type="caution">
    <text evidence="5">The sequence shown here is derived from an EMBL/GenBank/DDBJ whole genome shotgun (WGS) entry which is preliminary data.</text>
</comment>
<reference evidence="5 6" key="1">
    <citation type="journal article" date="2021" name="BMC Genomics">
        <title>Datura genome reveals duplications of psychoactive alkaloid biosynthetic genes and high mutation rate following tissue culture.</title>
        <authorList>
            <person name="Rajewski A."/>
            <person name="Carter-House D."/>
            <person name="Stajich J."/>
            <person name="Litt A."/>
        </authorList>
    </citation>
    <scope>NUCLEOTIDE SEQUENCE [LARGE SCALE GENOMIC DNA]</scope>
    <source>
        <strain evidence="5">AR-01</strain>
    </source>
</reference>
<evidence type="ECO:0000313" key="6">
    <source>
        <dbReference type="Proteomes" id="UP000823775"/>
    </source>
</evidence>
<keyword evidence="6" id="KW-1185">Reference proteome</keyword>
<organism evidence="5 6">
    <name type="scientific">Datura stramonium</name>
    <name type="common">Jimsonweed</name>
    <name type="synonym">Common thornapple</name>
    <dbReference type="NCBI Taxonomy" id="4076"/>
    <lineage>
        <taxon>Eukaryota</taxon>
        <taxon>Viridiplantae</taxon>
        <taxon>Streptophyta</taxon>
        <taxon>Embryophyta</taxon>
        <taxon>Tracheophyta</taxon>
        <taxon>Spermatophyta</taxon>
        <taxon>Magnoliopsida</taxon>
        <taxon>eudicotyledons</taxon>
        <taxon>Gunneridae</taxon>
        <taxon>Pentapetalae</taxon>
        <taxon>asterids</taxon>
        <taxon>lamiids</taxon>
        <taxon>Solanales</taxon>
        <taxon>Solanaceae</taxon>
        <taxon>Solanoideae</taxon>
        <taxon>Datureae</taxon>
        <taxon>Datura</taxon>
    </lineage>
</organism>
<sequence>MSGCGGSCNCGSSCSCGNGGGCGMYPDLEKPTTLTIIEGVAPMKNKAMVEGSVEKATEGGHGCRCGSSCNCDPCNC</sequence>
<comment type="function">
    <text evidence="4">Metallothioneins have a high content of cysteine residues that bind various heavy metals.</text>
</comment>
<proteinExistence type="inferred from homology"/>
<keyword evidence="2 4" id="KW-0479">Metal-binding</keyword>
<dbReference type="EMBL" id="JACEIK010000106">
    <property type="protein sequence ID" value="MCD7449783.1"/>
    <property type="molecule type" value="Genomic_DNA"/>
</dbReference>
<dbReference type="Proteomes" id="UP000823775">
    <property type="component" value="Unassembled WGS sequence"/>
</dbReference>
<dbReference type="Pfam" id="PF01439">
    <property type="entry name" value="Metallothio_2"/>
    <property type="match status" value="1"/>
</dbReference>
<evidence type="ECO:0000256" key="1">
    <source>
        <dbReference type="ARBA" id="ARBA00005802"/>
    </source>
</evidence>
<dbReference type="PANTHER" id="PTHR33543:SF19">
    <property type="entry name" value="METALLOTHIONEIN-LIKE PROTEIN TYPE 2"/>
    <property type="match status" value="1"/>
</dbReference>